<evidence type="ECO:0000256" key="1">
    <source>
        <dbReference type="SAM" id="MobiDB-lite"/>
    </source>
</evidence>
<dbReference type="InterPro" id="IPR035986">
    <property type="entry name" value="PKD_dom_sf"/>
</dbReference>
<reference evidence="3" key="1">
    <citation type="journal article" date="2014" name="Front. Microbiol.">
        <title>High frequency of phylogenetically diverse reductive dehalogenase-homologous genes in deep subseafloor sedimentary metagenomes.</title>
        <authorList>
            <person name="Kawai M."/>
            <person name="Futagami T."/>
            <person name="Toyoda A."/>
            <person name="Takaki Y."/>
            <person name="Nishi S."/>
            <person name="Hori S."/>
            <person name="Arai W."/>
            <person name="Tsubouchi T."/>
            <person name="Morono Y."/>
            <person name="Uchiyama I."/>
            <person name="Ito T."/>
            <person name="Fujiyama A."/>
            <person name="Inagaki F."/>
            <person name="Takami H."/>
        </authorList>
    </citation>
    <scope>NUCLEOTIDE SEQUENCE</scope>
    <source>
        <strain evidence="3">Expedition CK06-06</strain>
    </source>
</reference>
<dbReference type="InterPro" id="IPR013783">
    <property type="entry name" value="Ig-like_fold"/>
</dbReference>
<evidence type="ECO:0000313" key="3">
    <source>
        <dbReference type="EMBL" id="GAI15343.1"/>
    </source>
</evidence>
<dbReference type="PROSITE" id="PS50093">
    <property type="entry name" value="PKD"/>
    <property type="match status" value="2"/>
</dbReference>
<evidence type="ECO:0000259" key="2">
    <source>
        <dbReference type="PROSITE" id="PS50093"/>
    </source>
</evidence>
<dbReference type="Gene3D" id="2.60.40.10">
    <property type="entry name" value="Immunoglobulins"/>
    <property type="match status" value="2"/>
</dbReference>
<dbReference type="AlphaFoldDB" id="X1L8G9"/>
<feature type="non-terminal residue" evidence="3">
    <location>
        <position position="1"/>
    </location>
</feature>
<dbReference type="SUPFAM" id="SSF49299">
    <property type="entry name" value="PKD domain"/>
    <property type="match status" value="2"/>
</dbReference>
<gene>
    <name evidence="3" type="ORF">S06H3_18491</name>
</gene>
<dbReference type="InterPro" id="IPR000601">
    <property type="entry name" value="PKD_dom"/>
</dbReference>
<feature type="domain" description="PKD" evidence="2">
    <location>
        <begin position="126"/>
        <end position="214"/>
    </location>
</feature>
<feature type="domain" description="PKD" evidence="2">
    <location>
        <begin position="36"/>
        <end position="119"/>
    </location>
</feature>
<feature type="region of interest" description="Disordered" evidence="1">
    <location>
        <begin position="1"/>
        <end position="43"/>
    </location>
</feature>
<sequence>DVSTSSSIWSLTTETASSNGGNGGNGEDPPVNTPPVANASAGEPYQGFVNSEILFNGTLSHDPDDNGYIKSWEWDFGDGTNGSGEIVIHIYSNPGTYMVALTVTDDKDAEDTDETTAIIGQPNNHPTAPTVDGVTSGDKDTEYTYTAVSTDLDGDNISYIFDWNDGTENTKTEFFGNNTIVNATHTWTSAGVYMLKVSAKDENNALSGTVELMILIDVCYCGSIGYLIDNNGDGIYDVFSCNETGEKTLVEQKDGINQIQHMIMALLIMIPPIIGR</sequence>
<dbReference type="Pfam" id="PF18911">
    <property type="entry name" value="PKD_4"/>
    <property type="match status" value="1"/>
</dbReference>
<dbReference type="SMART" id="SM00089">
    <property type="entry name" value="PKD"/>
    <property type="match status" value="2"/>
</dbReference>
<comment type="caution">
    <text evidence="3">The sequence shown here is derived from an EMBL/GenBank/DDBJ whole genome shotgun (WGS) entry which is preliminary data.</text>
</comment>
<organism evidence="3">
    <name type="scientific">marine sediment metagenome</name>
    <dbReference type="NCBI Taxonomy" id="412755"/>
    <lineage>
        <taxon>unclassified sequences</taxon>
        <taxon>metagenomes</taxon>
        <taxon>ecological metagenomes</taxon>
    </lineage>
</organism>
<name>X1L8G9_9ZZZZ</name>
<feature type="region of interest" description="Disordered" evidence="1">
    <location>
        <begin position="117"/>
        <end position="136"/>
    </location>
</feature>
<feature type="compositionally biased region" description="Polar residues" evidence="1">
    <location>
        <begin position="1"/>
        <end position="18"/>
    </location>
</feature>
<proteinExistence type="predicted"/>
<dbReference type="CDD" id="cd00146">
    <property type="entry name" value="PKD"/>
    <property type="match status" value="2"/>
</dbReference>
<dbReference type="Pfam" id="PF00801">
    <property type="entry name" value="PKD"/>
    <property type="match status" value="1"/>
</dbReference>
<dbReference type="EMBL" id="BARV01009360">
    <property type="protein sequence ID" value="GAI15343.1"/>
    <property type="molecule type" value="Genomic_DNA"/>
</dbReference>
<accession>X1L8G9</accession>
<dbReference type="InterPro" id="IPR022409">
    <property type="entry name" value="PKD/Chitinase_dom"/>
</dbReference>
<protein>
    <recommendedName>
        <fullName evidence="2">PKD domain-containing protein</fullName>
    </recommendedName>
</protein>